<dbReference type="RefSeq" id="XP_058335920.1">
    <property type="nucleotide sequence ID" value="XM_058469889.1"/>
</dbReference>
<comment type="caution">
    <text evidence="1">The sequence shown here is derived from an EMBL/GenBank/DDBJ whole genome shotgun (WGS) entry which is preliminary data.</text>
</comment>
<dbReference type="GeneID" id="83197192"/>
<name>A0A9W9U0K1_9EURO</name>
<proteinExistence type="predicted"/>
<dbReference type="AlphaFoldDB" id="A0A9W9U0K1"/>
<evidence type="ECO:0008006" key="3">
    <source>
        <dbReference type="Google" id="ProtNLM"/>
    </source>
</evidence>
<gene>
    <name evidence="1" type="ORF">N7468_000592</name>
</gene>
<dbReference type="Proteomes" id="UP001150941">
    <property type="component" value="Unassembled WGS sequence"/>
</dbReference>
<dbReference type="InterPro" id="IPR011009">
    <property type="entry name" value="Kinase-like_dom_sf"/>
</dbReference>
<reference evidence="1" key="2">
    <citation type="journal article" date="2023" name="IMA Fungus">
        <title>Comparative genomic study of the Penicillium genus elucidates a diverse pangenome and 15 lateral gene transfer events.</title>
        <authorList>
            <person name="Petersen C."/>
            <person name="Sorensen T."/>
            <person name="Nielsen M.R."/>
            <person name="Sondergaard T.E."/>
            <person name="Sorensen J.L."/>
            <person name="Fitzpatrick D.A."/>
            <person name="Frisvad J.C."/>
            <person name="Nielsen K.L."/>
        </authorList>
    </citation>
    <scope>NUCLEOTIDE SEQUENCE</scope>
    <source>
        <strain evidence="1">IBT 19713</strain>
    </source>
</reference>
<organism evidence="1 2">
    <name type="scientific">Penicillium chermesinum</name>
    <dbReference type="NCBI Taxonomy" id="63820"/>
    <lineage>
        <taxon>Eukaryota</taxon>
        <taxon>Fungi</taxon>
        <taxon>Dikarya</taxon>
        <taxon>Ascomycota</taxon>
        <taxon>Pezizomycotina</taxon>
        <taxon>Eurotiomycetes</taxon>
        <taxon>Eurotiomycetidae</taxon>
        <taxon>Eurotiales</taxon>
        <taxon>Aspergillaceae</taxon>
        <taxon>Penicillium</taxon>
    </lineage>
</organism>
<evidence type="ECO:0000313" key="1">
    <source>
        <dbReference type="EMBL" id="KAJ5249141.1"/>
    </source>
</evidence>
<dbReference type="SUPFAM" id="SSF56112">
    <property type="entry name" value="Protein kinase-like (PK-like)"/>
    <property type="match status" value="1"/>
</dbReference>
<dbReference type="OrthoDB" id="5598852at2759"/>
<reference evidence="1" key="1">
    <citation type="submission" date="2022-11" db="EMBL/GenBank/DDBJ databases">
        <authorList>
            <person name="Petersen C."/>
        </authorList>
    </citation>
    <scope>NUCLEOTIDE SEQUENCE</scope>
    <source>
        <strain evidence="1">IBT 19713</strain>
    </source>
</reference>
<sequence>MDPDEEAKHISFTRDLASGYPQVLNHGDFSKTNILANPDTYEITGIVDWSLGQCNLLFWAVSGIEDDDGLHRENIRSMAEEEGKIGVILRYAFERKADGGPSDVLSISDVMWRMLKAWLNVKTT</sequence>
<keyword evidence="2" id="KW-1185">Reference proteome</keyword>
<evidence type="ECO:0000313" key="2">
    <source>
        <dbReference type="Proteomes" id="UP001150941"/>
    </source>
</evidence>
<dbReference type="Gene3D" id="3.90.1200.10">
    <property type="match status" value="1"/>
</dbReference>
<protein>
    <recommendedName>
        <fullName evidence="3">Aminoglycoside phosphotransferase domain-containing protein</fullName>
    </recommendedName>
</protein>
<dbReference type="EMBL" id="JAPQKS010000001">
    <property type="protein sequence ID" value="KAJ5249141.1"/>
    <property type="molecule type" value="Genomic_DNA"/>
</dbReference>
<accession>A0A9W9U0K1</accession>